<sequence length="223" mass="23279">MTNLASAARFAPKDPVEVANAYEAVSNAVVENVSDSKGVGVSTGTVSDGVPYLNDPDEVVLDVAIGGVANVDDPNVAVEDVLNPDRVDVSAGTVSDGVPYRNDPDDAVLDISIGGVANVDDPDVTVEDVLDPDTVDVSAGIVSDGVPYLNDPDEAALDVAAGGDRATSSIVIAPVSFECIRVVMISYSNENDYKMHDELYTGNFIRWYFFPVVTCGCIISSSA</sequence>
<evidence type="ECO:0000313" key="1">
    <source>
        <dbReference type="EMBL" id="CAF3766104.1"/>
    </source>
</evidence>
<proteinExistence type="predicted"/>
<reference evidence="1" key="1">
    <citation type="submission" date="2021-02" db="EMBL/GenBank/DDBJ databases">
        <authorList>
            <person name="Nowell W R."/>
        </authorList>
    </citation>
    <scope>NUCLEOTIDE SEQUENCE</scope>
</reference>
<name>A0A818ZNQ0_9BILA</name>
<comment type="caution">
    <text evidence="1">The sequence shown here is derived from an EMBL/GenBank/DDBJ whole genome shotgun (WGS) entry which is preliminary data.</text>
</comment>
<dbReference type="AlphaFoldDB" id="A0A818ZNQ0"/>
<accession>A0A818ZNQ0</accession>
<organism evidence="1 2">
    <name type="scientific">Adineta steineri</name>
    <dbReference type="NCBI Taxonomy" id="433720"/>
    <lineage>
        <taxon>Eukaryota</taxon>
        <taxon>Metazoa</taxon>
        <taxon>Spiralia</taxon>
        <taxon>Gnathifera</taxon>
        <taxon>Rotifera</taxon>
        <taxon>Eurotatoria</taxon>
        <taxon>Bdelloidea</taxon>
        <taxon>Adinetida</taxon>
        <taxon>Adinetidae</taxon>
        <taxon>Adineta</taxon>
    </lineage>
</organism>
<gene>
    <name evidence="1" type="ORF">KXQ929_LOCUS15089</name>
</gene>
<protein>
    <submittedName>
        <fullName evidence="1">Uncharacterized protein</fullName>
    </submittedName>
</protein>
<dbReference type="Proteomes" id="UP000663868">
    <property type="component" value="Unassembled WGS sequence"/>
</dbReference>
<dbReference type="EMBL" id="CAJOBB010000859">
    <property type="protein sequence ID" value="CAF3766104.1"/>
    <property type="molecule type" value="Genomic_DNA"/>
</dbReference>
<evidence type="ECO:0000313" key="2">
    <source>
        <dbReference type="Proteomes" id="UP000663868"/>
    </source>
</evidence>